<comment type="caution">
    <text evidence="1">The sequence shown here is derived from an EMBL/GenBank/DDBJ whole genome shotgun (WGS) entry which is preliminary data.</text>
</comment>
<gene>
    <name evidence="1" type="ORF">E3O19_05380</name>
</gene>
<proteinExistence type="predicted"/>
<dbReference type="RefSeq" id="WP_134565917.1">
    <property type="nucleotide sequence ID" value="NZ_SOFP01000027.1"/>
</dbReference>
<accession>A0A4R8WW48</accession>
<keyword evidence="2" id="KW-1185">Reference proteome</keyword>
<dbReference type="OrthoDB" id="3837923at2"/>
<dbReference type="Proteomes" id="UP000298412">
    <property type="component" value="Unassembled WGS sequence"/>
</dbReference>
<evidence type="ECO:0000313" key="2">
    <source>
        <dbReference type="Proteomes" id="UP000298412"/>
    </source>
</evidence>
<sequence>MAEVDRNDDTIWRWVLHHYRFDLARRERRNVVVAAYDSESEFQTEFERYTQIIRDEIARGTRSSRENLSGVTLEPGHLSAAARGHNARRAIEHGVSPERVLTTGALPHNMAVLTFTKDDMARSAR</sequence>
<evidence type="ECO:0000313" key="1">
    <source>
        <dbReference type="EMBL" id="TFC17924.1"/>
    </source>
</evidence>
<protein>
    <submittedName>
        <fullName evidence="1">Uncharacterized protein</fullName>
    </submittedName>
</protein>
<dbReference type="AlphaFoldDB" id="A0A4R8WW48"/>
<organism evidence="1 2">
    <name type="scientific">Cryobacterium algoritolerans</name>
    <dbReference type="NCBI Taxonomy" id="1259184"/>
    <lineage>
        <taxon>Bacteria</taxon>
        <taxon>Bacillati</taxon>
        <taxon>Actinomycetota</taxon>
        <taxon>Actinomycetes</taxon>
        <taxon>Micrococcales</taxon>
        <taxon>Microbacteriaceae</taxon>
        <taxon>Cryobacterium</taxon>
    </lineage>
</organism>
<name>A0A4R8WW48_9MICO</name>
<reference evidence="1 2" key="1">
    <citation type="submission" date="2019-03" db="EMBL/GenBank/DDBJ databases">
        <title>Genomics of glacier-inhabiting Cryobacterium strains.</title>
        <authorList>
            <person name="Liu Q."/>
            <person name="Xin Y.-H."/>
        </authorList>
    </citation>
    <scope>NUCLEOTIDE SEQUENCE [LARGE SCALE GENOMIC DNA]</scope>
    <source>
        <strain evidence="1 2">MDT1-3</strain>
    </source>
</reference>
<dbReference type="EMBL" id="SOFP01000027">
    <property type="protein sequence ID" value="TFC17924.1"/>
    <property type="molecule type" value="Genomic_DNA"/>
</dbReference>